<dbReference type="PRINTS" id="PR00081">
    <property type="entry name" value="GDHRDH"/>
</dbReference>
<dbReference type="EMBL" id="JAHESE010000004">
    <property type="protein sequence ID" value="MBT1707922.1"/>
    <property type="molecule type" value="Genomic_DNA"/>
</dbReference>
<sequence length="353" mass="38757">MLTIFFMKKSNKLERMAGWLAAMLIIAGMSGCATGKLSKRGQAKVSQKTFVIVGASSGLGRGVAEQLGAYHAQVVIAARRTELMEDVARRITAAGGKAVVVTMDISRPEDVQRLADEAVKHFGKVDVWINNAGVGVIGRFWEIPQQDMARLIDINLKGFIYGTHTALKLFLAQGHGTIINLGSVESEVPQAYHSAYAASKAAIRSLGIAINQELRLHDKKKIKVVTVEPWATDTPWFAHAANYSGGTPQMIAIDGPEKVVNAIIWSSLHRRKELPVGGKGKLAHRMHQLFPRTVERLTANVAHRRQMKLAPPAPDTEGSLYKSTDKGSGISGGMRQRLKQERADRREQRRKDK</sequence>
<comment type="similarity">
    <text evidence="1 3">Belongs to the short-chain dehydrogenases/reductases (SDR) family.</text>
</comment>
<dbReference type="InterPro" id="IPR036291">
    <property type="entry name" value="NAD(P)-bd_dom_sf"/>
</dbReference>
<evidence type="ECO:0000313" key="6">
    <source>
        <dbReference type="Proteomes" id="UP001319080"/>
    </source>
</evidence>
<keyword evidence="2" id="KW-0560">Oxidoreductase</keyword>
<dbReference type="Pfam" id="PF00106">
    <property type="entry name" value="adh_short"/>
    <property type="match status" value="1"/>
</dbReference>
<dbReference type="GO" id="GO:0016491">
    <property type="term" value="F:oxidoreductase activity"/>
    <property type="evidence" value="ECO:0007669"/>
    <property type="project" value="UniProtKB-KW"/>
</dbReference>
<dbReference type="PRINTS" id="PR00080">
    <property type="entry name" value="SDRFAMILY"/>
</dbReference>
<evidence type="ECO:0000256" key="3">
    <source>
        <dbReference type="RuleBase" id="RU000363"/>
    </source>
</evidence>
<evidence type="ECO:0000256" key="4">
    <source>
        <dbReference type="SAM" id="MobiDB-lite"/>
    </source>
</evidence>
<dbReference type="AlphaFoldDB" id="A0AAP2GUS6"/>
<comment type="caution">
    <text evidence="5">The sequence shown here is derived from an EMBL/GenBank/DDBJ whole genome shotgun (WGS) entry which is preliminary data.</text>
</comment>
<organism evidence="5 6">
    <name type="scientific">Dawidia cretensis</name>
    <dbReference type="NCBI Taxonomy" id="2782350"/>
    <lineage>
        <taxon>Bacteria</taxon>
        <taxon>Pseudomonadati</taxon>
        <taxon>Bacteroidota</taxon>
        <taxon>Cytophagia</taxon>
        <taxon>Cytophagales</taxon>
        <taxon>Chryseotaleaceae</taxon>
        <taxon>Dawidia</taxon>
    </lineage>
</organism>
<dbReference type="GO" id="GO:0016020">
    <property type="term" value="C:membrane"/>
    <property type="evidence" value="ECO:0007669"/>
    <property type="project" value="TreeGrafter"/>
</dbReference>
<keyword evidence="6" id="KW-1185">Reference proteome</keyword>
<gene>
    <name evidence="5" type="ORF">KK062_06805</name>
</gene>
<evidence type="ECO:0000313" key="5">
    <source>
        <dbReference type="EMBL" id="MBT1707922.1"/>
    </source>
</evidence>
<protein>
    <submittedName>
        <fullName evidence="5">SDR family NAD(P)-dependent oxidoreductase</fullName>
    </submittedName>
</protein>
<name>A0AAP2GUS6_9BACT</name>
<feature type="region of interest" description="Disordered" evidence="4">
    <location>
        <begin position="305"/>
        <end position="353"/>
    </location>
</feature>
<dbReference type="RefSeq" id="WP_254083513.1">
    <property type="nucleotide sequence ID" value="NZ_JAHESE010000004.1"/>
</dbReference>
<dbReference type="SUPFAM" id="SSF51735">
    <property type="entry name" value="NAD(P)-binding Rossmann-fold domains"/>
    <property type="match status" value="1"/>
</dbReference>
<evidence type="ECO:0000256" key="1">
    <source>
        <dbReference type="ARBA" id="ARBA00006484"/>
    </source>
</evidence>
<accession>A0AAP2GUS6</accession>
<proteinExistence type="inferred from homology"/>
<dbReference type="Proteomes" id="UP001319080">
    <property type="component" value="Unassembled WGS sequence"/>
</dbReference>
<evidence type="ECO:0000256" key="2">
    <source>
        <dbReference type="ARBA" id="ARBA00023002"/>
    </source>
</evidence>
<dbReference type="InterPro" id="IPR002347">
    <property type="entry name" value="SDR_fam"/>
</dbReference>
<feature type="compositionally biased region" description="Basic and acidic residues" evidence="4">
    <location>
        <begin position="338"/>
        <end position="353"/>
    </location>
</feature>
<dbReference type="PANTHER" id="PTHR44196">
    <property type="entry name" value="DEHYDROGENASE/REDUCTASE SDR FAMILY MEMBER 7B"/>
    <property type="match status" value="1"/>
</dbReference>
<dbReference type="PANTHER" id="PTHR44196:SF1">
    <property type="entry name" value="DEHYDROGENASE_REDUCTASE SDR FAMILY MEMBER 7B"/>
    <property type="match status" value="1"/>
</dbReference>
<reference evidence="5 6" key="1">
    <citation type="submission" date="2021-05" db="EMBL/GenBank/DDBJ databases">
        <title>A Polyphasic approach of four new species of the genus Ohtaekwangia: Ohtaekwangia histidinii sp. nov., Ohtaekwangia cretensis sp. nov., Ohtaekwangia indiensis sp. nov., Ohtaekwangia reichenbachii sp. nov. from diverse environment.</title>
        <authorList>
            <person name="Octaviana S."/>
        </authorList>
    </citation>
    <scope>NUCLEOTIDE SEQUENCE [LARGE SCALE GENOMIC DNA]</scope>
    <source>
        <strain evidence="5 6">PWU5</strain>
    </source>
</reference>
<dbReference type="Gene3D" id="3.40.50.720">
    <property type="entry name" value="NAD(P)-binding Rossmann-like Domain"/>
    <property type="match status" value="1"/>
</dbReference>